<evidence type="ECO:0000313" key="1">
    <source>
        <dbReference type="EMBL" id="OLF55369.1"/>
    </source>
</evidence>
<name>A0A1Q8EUA6_9PSED</name>
<reference evidence="1 2" key="1">
    <citation type="submission" date="2016-12" db="EMBL/GenBank/DDBJ databases">
        <authorList>
            <person name="Song W.-J."/>
            <person name="Kurnit D.M."/>
        </authorList>
    </citation>
    <scope>NUCLEOTIDE SEQUENCE [LARGE SCALE GENOMIC DNA]</scope>
    <source>
        <strain evidence="1 2">PCL1601</strain>
    </source>
</reference>
<comment type="caution">
    <text evidence="1">The sequence shown here is derived from an EMBL/GenBank/DDBJ whole genome shotgun (WGS) entry which is preliminary data.</text>
</comment>
<protein>
    <submittedName>
        <fullName evidence="1">Uncharacterized protein</fullName>
    </submittedName>
</protein>
<dbReference type="EMBL" id="MSCT01000007">
    <property type="protein sequence ID" value="OLF55369.1"/>
    <property type="molecule type" value="Genomic_DNA"/>
</dbReference>
<proteinExistence type="predicted"/>
<sequence>MEGQCSKGFKGELVGAWSGGKDNVEQNSLGDKIEFYLSMLERHLNSRRESLAMLNSLVGAFLMAYALGAEAKDESASIEALVFEVVESMLVA</sequence>
<gene>
    <name evidence="1" type="ORF">BTN82_07215</name>
</gene>
<evidence type="ECO:0000313" key="2">
    <source>
        <dbReference type="Proteomes" id="UP000185578"/>
    </source>
</evidence>
<organism evidence="1 2">
    <name type="scientific">Pseudomonas chlororaphis</name>
    <dbReference type="NCBI Taxonomy" id="587753"/>
    <lineage>
        <taxon>Bacteria</taxon>
        <taxon>Pseudomonadati</taxon>
        <taxon>Pseudomonadota</taxon>
        <taxon>Gammaproteobacteria</taxon>
        <taxon>Pseudomonadales</taxon>
        <taxon>Pseudomonadaceae</taxon>
        <taxon>Pseudomonas</taxon>
    </lineage>
</organism>
<dbReference type="AlphaFoldDB" id="A0A1Q8EUA6"/>
<accession>A0A1Q8EUA6</accession>
<dbReference type="Proteomes" id="UP000185578">
    <property type="component" value="Unassembled WGS sequence"/>
</dbReference>